<keyword evidence="6 8" id="KW-1133">Transmembrane helix</keyword>
<dbReference type="SUPFAM" id="SSF53850">
    <property type="entry name" value="Periplasmic binding protein-like II"/>
    <property type="match status" value="1"/>
</dbReference>
<dbReference type="InterPro" id="IPR043429">
    <property type="entry name" value="ArtM/GltK/GlnP/TcyL/YhdX-like"/>
</dbReference>
<feature type="transmembrane region" description="Helical" evidence="8">
    <location>
        <begin position="307"/>
        <end position="331"/>
    </location>
</feature>
<organism evidence="10 11">
    <name type="scientific">Bacteroides pectinophilus CAG:437</name>
    <dbReference type="NCBI Taxonomy" id="1263051"/>
    <lineage>
        <taxon>Bacteria</taxon>
        <taxon>Bacillati</taxon>
        <taxon>Bacillota</taxon>
        <taxon>Clostridia</taxon>
        <taxon>Eubacteriales</taxon>
    </lineage>
</organism>
<proteinExistence type="inferred from homology"/>
<feature type="domain" description="ABC transmembrane type-1" evidence="9">
    <location>
        <begin position="307"/>
        <end position="498"/>
    </location>
</feature>
<dbReference type="SUPFAM" id="SSF161098">
    <property type="entry name" value="MetI-like"/>
    <property type="match status" value="1"/>
</dbReference>
<dbReference type="InterPro" id="IPR001638">
    <property type="entry name" value="Solute-binding_3/MltF_N"/>
</dbReference>
<dbReference type="Gene3D" id="1.10.3720.10">
    <property type="entry name" value="MetI-like"/>
    <property type="match status" value="1"/>
</dbReference>
<protein>
    <recommendedName>
        <fullName evidence="9">ABC transmembrane type-1 domain-containing protein</fullName>
    </recommendedName>
</protein>
<dbReference type="InterPro" id="IPR035906">
    <property type="entry name" value="MetI-like_sf"/>
</dbReference>
<dbReference type="PROSITE" id="PS50928">
    <property type="entry name" value="ABC_TM1"/>
    <property type="match status" value="1"/>
</dbReference>
<keyword evidence="7 8" id="KW-0472">Membrane</keyword>
<comment type="similarity">
    <text evidence="8">Belongs to the binding-protein-dependent transport system permease family.</text>
</comment>
<evidence type="ECO:0000313" key="10">
    <source>
        <dbReference type="EMBL" id="CDD56636.1"/>
    </source>
</evidence>
<sequence>MRKLSRLLCLMLACSLMVGIFIGCGKDRQDNSNSNGQTTFTVGFDAEFPPYGYKDDNGEYVGFDLDLAQEVCNRQGWNLVKQPIDWDSKDMELNSGTISCIWNGFTMDGRVDDYTWSSAYIDNSQVVVVKSDSSVKTLADLAGRVMVVQADSSALAAFTGEEAEDKNKELCASFASLQQVSDYNSAFMNLEAGSVDAICMDIGVASYEIKARSGKFRMLDEHVSSEQYGIGFKKGNTQLRDEVQETLNEMLADGTFNKIAEKWGLEDSICLGKEGADAVMKSETQAQASQSAAQQFFKVVGQLSSGMAASLGIFVLTLVFSLPLGLLIMFIRMSNLKILRAISKIYISIMRGTPLMLQLLVVFFGPYYLFGVSLSYSYRFYAVIIGFSLNYAAYFAEIYRAGIEAVPAGQREAASVLGYTGVQTFTRIVFPQMVKRVLPPVTNEVITLVKDTSLAFALAYTEMFTLAKQVAAAQASIMPLFVAGLFYYIFNFVVAWFMEKLELKLGYYK</sequence>
<dbReference type="SMART" id="SM00062">
    <property type="entry name" value="PBPb"/>
    <property type="match status" value="1"/>
</dbReference>
<comment type="subcellular location">
    <subcellularLocation>
        <location evidence="1 8">Cell membrane</location>
        <topology evidence="1 8">Multi-pass membrane protein</topology>
    </subcellularLocation>
</comment>
<dbReference type="EMBL" id="CBHH010000036">
    <property type="protein sequence ID" value="CDD56636.1"/>
    <property type="molecule type" value="Genomic_DNA"/>
</dbReference>
<dbReference type="GO" id="GO:0006865">
    <property type="term" value="P:amino acid transport"/>
    <property type="evidence" value="ECO:0007669"/>
    <property type="project" value="UniProtKB-KW"/>
</dbReference>
<dbReference type="AlphaFoldDB" id="R7B1A5"/>
<evidence type="ECO:0000256" key="3">
    <source>
        <dbReference type="ARBA" id="ARBA00022475"/>
    </source>
</evidence>
<dbReference type="PANTHER" id="PTHR30614:SF0">
    <property type="entry name" value="L-CYSTINE TRANSPORT SYSTEM PERMEASE PROTEIN TCYL"/>
    <property type="match status" value="1"/>
</dbReference>
<comment type="caution">
    <text evidence="10">The sequence shown here is derived from an EMBL/GenBank/DDBJ whole genome shotgun (WGS) entry which is preliminary data.</text>
</comment>
<dbReference type="InterPro" id="IPR010065">
    <property type="entry name" value="AA_ABC_transptr_permease_3TM"/>
</dbReference>
<evidence type="ECO:0000256" key="1">
    <source>
        <dbReference type="ARBA" id="ARBA00004651"/>
    </source>
</evidence>
<keyword evidence="5" id="KW-0029">Amino-acid transport</keyword>
<accession>R7B1A5</accession>
<dbReference type="InterPro" id="IPR000515">
    <property type="entry name" value="MetI-like"/>
</dbReference>
<dbReference type="CDD" id="cd06261">
    <property type="entry name" value="TM_PBP2"/>
    <property type="match status" value="1"/>
</dbReference>
<name>R7B1A5_9FIRM</name>
<dbReference type="GO" id="GO:0022857">
    <property type="term" value="F:transmembrane transporter activity"/>
    <property type="evidence" value="ECO:0007669"/>
    <property type="project" value="InterPro"/>
</dbReference>
<dbReference type="Proteomes" id="UP000018141">
    <property type="component" value="Unassembled WGS sequence"/>
</dbReference>
<evidence type="ECO:0000256" key="6">
    <source>
        <dbReference type="ARBA" id="ARBA00022989"/>
    </source>
</evidence>
<feature type="transmembrane region" description="Helical" evidence="8">
    <location>
        <begin position="376"/>
        <end position="396"/>
    </location>
</feature>
<evidence type="ECO:0000256" key="2">
    <source>
        <dbReference type="ARBA" id="ARBA00022448"/>
    </source>
</evidence>
<dbReference type="Gene3D" id="3.40.190.10">
    <property type="entry name" value="Periplasmic binding protein-like II"/>
    <property type="match status" value="2"/>
</dbReference>
<keyword evidence="3" id="KW-1003">Cell membrane</keyword>
<dbReference type="CDD" id="cd00996">
    <property type="entry name" value="PBP2_AatB_like"/>
    <property type="match status" value="1"/>
</dbReference>
<dbReference type="NCBIfam" id="TIGR01726">
    <property type="entry name" value="HEQRo_perm_3TM"/>
    <property type="match status" value="1"/>
</dbReference>
<dbReference type="Pfam" id="PF00497">
    <property type="entry name" value="SBP_bac_3"/>
    <property type="match status" value="1"/>
</dbReference>
<feature type="transmembrane region" description="Helical" evidence="8">
    <location>
        <begin position="352"/>
        <end position="370"/>
    </location>
</feature>
<evidence type="ECO:0000256" key="8">
    <source>
        <dbReference type="RuleBase" id="RU363032"/>
    </source>
</evidence>
<gene>
    <name evidence="10" type="ORF">BN656_01108</name>
</gene>
<evidence type="ECO:0000259" key="9">
    <source>
        <dbReference type="PROSITE" id="PS50928"/>
    </source>
</evidence>
<dbReference type="GO" id="GO:0043190">
    <property type="term" value="C:ATP-binding cassette (ABC) transporter complex"/>
    <property type="evidence" value="ECO:0007669"/>
    <property type="project" value="InterPro"/>
</dbReference>
<keyword evidence="4 8" id="KW-0812">Transmembrane</keyword>
<evidence type="ECO:0000256" key="5">
    <source>
        <dbReference type="ARBA" id="ARBA00022970"/>
    </source>
</evidence>
<dbReference type="PANTHER" id="PTHR30614">
    <property type="entry name" value="MEMBRANE COMPONENT OF AMINO ACID ABC TRANSPORTER"/>
    <property type="match status" value="1"/>
</dbReference>
<dbReference type="Pfam" id="PF00528">
    <property type="entry name" value="BPD_transp_1"/>
    <property type="match status" value="1"/>
</dbReference>
<feature type="transmembrane region" description="Helical" evidence="8">
    <location>
        <begin position="477"/>
        <end position="498"/>
    </location>
</feature>
<keyword evidence="2 8" id="KW-0813">Transport</keyword>
<reference evidence="10" key="1">
    <citation type="submission" date="2012-11" db="EMBL/GenBank/DDBJ databases">
        <title>Dependencies among metagenomic species, viruses, plasmids and units of genetic variation.</title>
        <authorList>
            <person name="Nielsen H.B."/>
            <person name="Almeida M."/>
            <person name="Juncker A.S."/>
            <person name="Rasmussen S."/>
            <person name="Li J."/>
            <person name="Sunagawa S."/>
            <person name="Plichta D."/>
            <person name="Gautier L."/>
            <person name="Le Chatelier E."/>
            <person name="Peletier E."/>
            <person name="Bonde I."/>
            <person name="Nielsen T."/>
            <person name="Manichanh C."/>
            <person name="Arumugam M."/>
            <person name="Batto J."/>
            <person name="Santos M.B.Q.D."/>
            <person name="Blom N."/>
            <person name="Borruel N."/>
            <person name="Burgdorf K.S."/>
            <person name="Boumezbeur F."/>
            <person name="Casellas F."/>
            <person name="Dore J."/>
            <person name="Guarner F."/>
            <person name="Hansen T."/>
            <person name="Hildebrand F."/>
            <person name="Kaas R.S."/>
            <person name="Kennedy S."/>
            <person name="Kristiansen K."/>
            <person name="Kultima J.R."/>
            <person name="Leonard P."/>
            <person name="Levenez F."/>
            <person name="Lund O."/>
            <person name="Moumen B."/>
            <person name="Le Paslier D."/>
            <person name="Pons N."/>
            <person name="Pedersen O."/>
            <person name="Prifti E."/>
            <person name="Qin J."/>
            <person name="Raes J."/>
            <person name="Tap J."/>
            <person name="Tims S."/>
            <person name="Ussery D.W."/>
            <person name="Yamada T."/>
            <person name="MetaHit consortium"/>
            <person name="Renault P."/>
            <person name="Sicheritz-Ponten T."/>
            <person name="Bork P."/>
            <person name="Wang J."/>
            <person name="Brunak S."/>
            <person name="Ehrlich S.D."/>
        </authorList>
    </citation>
    <scope>NUCLEOTIDE SEQUENCE [LARGE SCALE GENOMIC DNA]</scope>
</reference>
<evidence type="ECO:0000256" key="7">
    <source>
        <dbReference type="ARBA" id="ARBA00023136"/>
    </source>
</evidence>
<dbReference type="PROSITE" id="PS51257">
    <property type="entry name" value="PROKAR_LIPOPROTEIN"/>
    <property type="match status" value="1"/>
</dbReference>
<evidence type="ECO:0000256" key="4">
    <source>
        <dbReference type="ARBA" id="ARBA00022692"/>
    </source>
</evidence>
<evidence type="ECO:0000313" key="11">
    <source>
        <dbReference type="Proteomes" id="UP000018141"/>
    </source>
</evidence>